<dbReference type="SMART" id="SM00331">
    <property type="entry name" value="PP2C_SIG"/>
    <property type="match status" value="1"/>
</dbReference>
<dbReference type="InterPro" id="IPR052016">
    <property type="entry name" value="Bact_Sigma-Reg"/>
</dbReference>
<evidence type="ECO:0000313" key="3">
    <source>
        <dbReference type="EMBL" id="MDA0645973.1"/>
    </source>
</evidence>
<dbReference type="PANTHER" id="PTHR43156">
    <property type="entry name" value="STAGE II SPORULATION PROTEIN E-RELATED"/>
    <property type="match status" value="1"/>
</dbReference>
<dbReference type="SUPFAM" id="SSF81606">
    <property type="entry name" value="PP2C-like"/>
    <property type="match status" value="1"/>
</dbReference>
<accession>A0ABT4T8Y7</accession>
<keyword evidence="4" id="KW-1185">Reference proteome</keyword>
<proteinExistence type="predicted"/>
<dbReference type="Pfam" id="PF07228">
    <property type="entry name" value="SpoIIE"/>
    <property type="match status" value="1"/>
</dbReference>
<dbReference type="InterPro" id="IPR001932">
    <property type="entry name" value="PPM-type_phosphatase-like_dom"/>
</dbReference>
<dbReference type="PROSITE" id="PS51746">
    <property type="entry name" value="PPM_2"/>
    <property type="match status" value="1"/>
</dbReference>
<dbReference type="Proteomes" id="UP001212498">
    <property type="component" value="Unassembled WGS sequence"/>
</dbReference>
<organism evidence="3 4">
    <name type="scientific">Nonomuraea ferruginea</name>
    <dbReference type="NCBI Taxonomy" id="46174"/>
    <lineage>
        <taxon>Bacteria</taxon>
        <taxon>Bacillati</taxon>
        <taxon>Actinomycetota</taxon>
        <taxon>Actinomycetes</taxon>
        <taxon>Streptosporangiales</taxon>
        <taxon>Streptosporangiaceae</taxon>
        <taxon>Nonomuraea</taxon>
    </lineage>
</organism>
<dbReference type="PANTHER" id="PTHR43156:SF2">
    <property type="entry name" value="STAGE II SPORULATION PROTEIN E"/>
    <property type="match status" value="1"/>
</dbReference>
<dbReference type="InterPro" id="IPR036457">
    <property type="entry name" value="PPM-type-like_dom_sf"/>
</dbReference>
<protein>
    <submittedName>
        <fullName evidence="3">PP2C family protein-serine/threonine phosphatase</fullName>
    </submittedName>
</protein>
<feature type="domain" description="PPM-type phosphatase" evidence="2">
    <location>
        <begin position="186"/>
        <end position="400"/>
    </location>
</feature>
<reference evidence="3 4" key="1">
    <citation type="submission" date="2022-11" db="EMBL/GenBank/DDBJ databases">
        <title>Nonomuraea corallina sp. nov., a new species of the genus Nonomuraea isolated from sea side sediment in Thai sea.</title>
        <authorList>
            <person name="Ngamcharungchit C."/>
            <person name="Matsumoto A."/>
            <person name="Suriyachadkun C."/>
            <person name="Panbangred W."/>
            <person name="Inahashi Y."/>
            <person name="Intra B."/>
        </authorList>
    </citation>
    <scope>NUCLEOTIDE SEQUENCE [LARGE SCALE GENOMIC DNA]</scope>
    <source>
        <strain evidence="3 4">DSM 43553</strain>
    </source>
</reference>
<dbReference type="RefSeq" id="WP_271279442.1">
    <property type="nucleotide sequence ID" value="NZ_BAABFD010000020.1"/>
</dbReference>
<name>A0ABT4T8Y7_9ACTN</name>
<dbReference type="EMBL" id="JAPNUD010000166">
    <property type="protein sequence ID" value="MDA0645973.1"/>
    <property type="molecule type" value="Genomic_DNA"/>
</dbReference>
<keyword evidence="1" id="KW-0378">Hydrolase</keyword>
<evidence type="ECO:0000256" key="1">
    <source>
        <dbReference type="ARBA" id="ARBA00022801"/>
    </source>
</evidence>
<gene>
    <name evidence="3" type="ORF">OUY24_35565</name>
</gene>
<evidence type="ECO:0000259" key="2">
    <source>
        <dbReference type="PROSITE" id="PS51746"/>
    </source>
</evidence>
<comment type="caution">
    <text evidence="3">The sequence shown here is derived from an EMBL/GenBank/DDBJ whole genome shotgun (WGS) entry which is preliminary data.</text>
</comment>
<evidence type="ECO:0000313" key="4">
    <source>
        <dbReference type="Proteomes" id="UP001212498"/>
    </source>
</evidence>
<sequence>MRSDGELMLGGLLRNSHTASFEDIVPLLNEHAPMAGFSNPMVYVSDLQQKYLVPLPGQFSAGGEPLTRLNIDTTIAGRAFRNVELVHARPDEDLPPCEQEDGLRLWSPLLDGTERVGVVGGITQRVDEVIEWRFKRLSTLLSLLVVSKRQTSDTYSRMVREKPMTLSAEVLHNLLPNGSFANDKVVIAAALEPAYQVGGDVFEYGIEDDQLHVSIFDAMGHDLASGLTASIAVGSCRSNRLKGAGLVAISEAIDEAIAQHFQLSRFATGIIANLDMSTGTLSWVNRGHHPALVVRNGKLAATLGSAKPAPPMGFRLGRRAEVEHYQLHAGDRLLFYTDGIVEARSPEGEPFGLERFIDFIVRREADGLPAPETLRRLIQSIMRYQRGRLQDDATVLTVEWMSGRRPGVTL</sequence>
<dbReference type="Gene3D" id="3.60.40.10">
    <property type="entry name" value="PPM-type phosphatase domain"/>
    <property type="match status" value="1"/>
</dbReference>